<evidence type="ECO:0000313" key="1">
    <source>
        <dbReference type="Ensembl" id="ENSNFUP00015015349.1"/>
    </source>
</evidence>
<dbReference type="AlphaFoldDB" id="A0A8C6L8N6"/>
<organism evidence="1 2">
    <name type="scientific">Nothobranchius furzeri</name>
    <name type="common">Turquoise killifish</name>
    <dbReference type="NCBI Taxonomy" id="105023"/>
    <lineage>
        <taxon>Eukaryota</taxon>
        <taxon>Metazoa</taxon>
        <taxon>Chordata</taxon>
        <taxon>Craniata</taxon>
        <taxon>Vertebrata</taxon>
        <taxon>Euteleostomi</taxon>
        <taxon>Actinopterygii</taxon>
        <taxon>Neopterygii</taxon>
        <taxon>Teleostei</taxon>
        <taxon>Neoteleostei</taxon>
        <taxon>Acanthomorphata</taxon>
        <taxon>Ovalentaria</taxon>
        <taxon>Atherinomorphae</taxon>
        <taxon>Cyprinodontiformes</taxon>
        <taxon>Nothobranchiidae</taxon>
        <taxon>Nothobranchius</taxon>
    </lineage>
</organism>
<evidence type="ECO:0000313" key="2">
    <source>
        <dbReference type="Proteomes" id="UP000694548"/>
    </source>
</evidence>
<dbReference type="Proteomes" id="UP000694548">
    <property type="component" value="Chromosome sgr05"/>
</dbReference>
<protein>
    <submittedName>
        <fullName evidence="1">Uncharacterized protein</fullName>
    </submittedName>
</protein>
<reference evidence="1" key="2">
    <citation type="submission" date="2025-08" db="UniProtKB">
        <authorList>
            <consortium name="Ensembl"/>
        </authorList>
    </citation>
    <scope>IDENTIFICATION</scope>
</reference>
<accession>A0A8C6L8N6</accession>
<name>A0A8C6L8N6_NOTFU</name>
<keyword evidence="2" id="KW-1185">Reference proteome</keyword>
<reference evidence="1" key="1">
    <citation type="submission" date="2014-08" db="EMBL/GenBank/DDBJ databases">
        <authorList>
            <person name="Senf B."/>
            <person name="Petzold A."/>
            <person name="Downie B.R."/>
            <person name="Koch P."/>
            <person name="Platzer M."/>
        </authorList>
    </citation>
    <scope>NUCLEOTIDE SEQUENCE [LARGE SCALE GENOMIC DNA]</scope>
    <source>
        <strain evidence="1">GRZ</strain>
    </source>
</reference>
<reference evidence="1" key="3">
    <citation type="submission" date="2025-09" db="UniProtKB">
        <authorList>
            <consortium name="Ensembl"/>
        </authorList>
    </citation>
    <scope>IDENTIFICATION</scope>
</reference>
<proteinExistence type="predicted"/>
<dbReference type="Ensembl" id="ENSNFUT00015016089.1">
    <property type="protein sequence ID" value="ENSNFUP00015015349.1"/>
    <property type="gene ID" value="ENSNFUG00015007413.1"/>
</dbReference>
<sequence>MLDCEHKMNELTVLVYFYWTLVDKRLCFYRGAEQEEKGGKGEGRKVEVRKNYYHPVPSLLIKNITSNMFLMTGKAGGN</sequence>